<dbReference type="InterPro" id="IPR046866">
    <property type="entry name" value="FapA_N"/>
</dbReference>
<protein>
    <submittedName>
        <fullName evidence="2">FapA family protein</fullName>
    </submittedName>
</protein>
<name>A0ABS7YRH4_9VIBR</name>
<dbReference type="PANTHER" id="PTHR38032">
    <property type="entry name" value="POLYMERASE-RELATED"/>
    <property type="match status" value="1"/>
</dbReference>
<dbReference type="EMBL" id="JAIWIU010000113">
    <property type="protein sequence ID" value="MCA2017637.1"/>
    <property type="molecule type" value="Genomic_DNA"/>
</dbReference>
<evidence type="ECO:0000313" key="2">
    <source>
        <dbReference type="EMBL" id="MCA2017637.1"/>
    </source>
</evidence>
<dbReference type="SUPFAM" id="SSF63848">
    <property type="entry name" value="Cell-division inhibitor MinC, C-terminal domain"/>
    <property type="match status" value="1"/>
</dbReference>
<evidence type="ECO:0000313" key="3">
    <source>
        <dbReference type="Proteomes" id="UP001199044"/>
    </source>
</evidence>
<organism evidence="2 3">
    <name type="scientific">Vibrio tritonius</name>
    <dbReference type="NCBI Taxonomy" id="1435069"/>
    <lineage>
        <taxon>Bacteria</taxon>
        <taxon>Pseudomonadati</taxon>
        <taxon>Pseudomonadota</taxon>
        <taxon>Gammaproteobacteria</taxon>
        <taxon>Vibrionales</taxon>
        <taxon>Vibrionaceae</taxon>
        <taxon>Vibrio</taxon>
    </lineage>
</organism>
<keyword evidence="3" id="KW-1185">Reference proteome</keyword>
<reference evidence="3" key="1">
    <citation type="submission" date="2023-07" db="EMBL/GenBank/DDBJ databases">
        <title>Molecular identification of indigenous halophilic bacteria isolated from red sea cost, biodegradation of synthetic dyes and assessment of degraded metabolite toxicity.</title>
        <authorList>
            <person name="Chaieb K."/>
            <person name="Altayb H.N."/>
        </authorList>
    </citation>
    <scope>NUCLEOTIDE SEQUENCE [LARGE SCALE GENOMIC DNA]</scope>
    <source>
        <strain evidence="3">K20</strain>
    </source>
</reference>
<proteinExistence type="predicted"/>
<dbReference type="InterPro" id="IPR046865">
    <property type="entry name" value="FapA_b_solenoid"/>
</dbReference>
<feature type="domain" description="Flagellar Assembly Protein A N-terminal region" evidence="1">
    <location>
        <begin position="81"/>
        <end position="260"/>
    </location>
</feature>
<dbReference type="Pfam" id="PF03961">
    <property type="entry name" value="FapA"/>
    <property type="match status" value="1"/>
</dbReference>
<sequence length="560" mass="60494">MWKDFVALDDEQNRVVAKMDESQSVDDQLENSSLNDALLELGAGKFKVLDDQVERFISKAKQNHPDARLGITVAEKVDTQINIELSEKNMLATMSVIGAYGGKGITAPDIVRHLSDANVKKGINKVALKKVLVASQSLSPGETFSQVVAHGMPAQHGENARLVPLVEDVMKRILAPQDNEAHKIDMRDFGQTVTVGENDPIMKREPATKGSVGFTVCGEPIKPTPGTDTTFKAGKGSYISTDDPNLLLASQSGMPIIRQNTVDVENALCLNSVSVATGHVKFKGSVVVAGDVEPGMIIRATGSVTVGGFIESADVQAQGDIEVGKGIIGHTVSESEPKSCVVKSGGNIKANYAQFSELQATGDIHLTVHSMSNDLRCGGDLSVIDESETQGTLSGGHAKVGGCVVCFNLGVEGDTATYVEGFAKYTMQKERIAKQKAIYKQAQEATMDAVRRELVVKKRDKSRRTQEDIDRVEHRKKVANAKMEKAKHAVELVTQDFDTLLETKTIEAKGQVFTHVTVMFADEKVTTKRAHGPSVFHFNQYKILCSAKLSGEAIGEDDDL</sequence>
<evidence type="ECO:0000259" key="1">
    <source>
        <dbReference type="Pfam" id="PF20250"/>
    </source>
</evidence>
<dbReference type="RefSeq" id="WP_225251300.1">
    <property type="nucleotide sequence ID" value="NZ_JAIWIU010000113.1"/>
</dbReference>
<gene>
    <name evidence="2" type="ORF">LDJ79_16045</name>
</gene>
<accession>A0ABS7YRH4</accession>
<dbReference type="Pfam" id="PF20250">
    <property type="entry name" value="FapA_N"/>
    <property type="match status" value="1"/>
</dbReference>
<dbReference type="InterPro" id="IPR036145">
    <property type="entry name" value="MinC_C_sf"/>
</dbReference>
<dbReference type="Proteomes" id="UP001199044">
    <property type="component" value="Unassembled WGS sequence"/>
</dbReference>
<dbReference type="InterPro" id="IPR005646">
    <property type="entry name" value="FapA"/>
</dbReference>
<comment type="caution">
    <text evidence="2">The sequence shown here is derived from an EMBL/GenBank/DDBJ whole genome shotgun (WGS) entry which is preliminary data.</text>
</comment>
<dbReference type="PANTHER" id="PTHR38032:SF1">
    <property type="entry name" value="RNA-BINDING PROTEIN KHPB N-TERMINAL DOMAIN-CONTAINING PROTEIN"/>
    <property type="match status" value="1"/>
</dbReference>